<dbReference type="Proteomes" id="UP001055879">
    <property type="component" value="Linkage Group LG01"/>
</dbReference>
<comment type="caution">
    <text evidence="1">The sequence shown here is derived from an EMBL/GenBank/DDBJ whole genome shotgun (WGS) entry which is preliminary data.</text>
</comment>
<sequence length="375" mass="41906">MPSLAGRIKTKVWTPIKQFVRDRILGDDGDDNLGGGDPNIWFKDLEKHAYGEVSFAVVQANLNMEDYSQVEIGKNATFVGVYDGHGGTDASNYVCHHIFPNFIDAANERGLIHSDVIETAIATTESGFLAYVRNMFQERPLLAAVGSCCLTGVIWGRRLVVGNLGDSRAIIGTITNRQRMSVGAEQITQDQNVSRDDVRRDVQRRNPNDPHILVRAQGVWRIRGIIQVSRTIGDACLKSAEFALGPQFPQFHLQPPLTQPALGDDPFLFQRDLNEADRFIVFASDGLWEHGIARRLLKKAMKVAAKKAKRRYKTLRTIPSGDRRRAIHDDITIIVVFIDHDLLDLNNGNIGDADQVSLRSLSDSTDPSLFREMQF</sequence>
<proteinExistence type="predicted"/>
<reference evidence="2" key="1">
    <citation type="journal article" date="2022" name="Mol. Ecol. Resour.">
        <title>The genomes of chicory, endive, great burdock and yacon provide insights into Asteraceae palaeo-polyploidization history and plant inulin production.</title>
        <authorList>
            <person name="Fan W."/>
            <person name="Wang S."/>
            <person name="Wang H."/>
            <person name="Wang A."/>
            <person name="Jiang F."/>
            <person name="Liu H."/>
            <person name="Zhao H."/>
            <person name="Xu D."/>
            <person name="Zhang Y."/>
        </authorList>
    </citation>
    <scope>NUCLEOTIDE SEQUENCE [LARGE SCALE GENOMIC DNA]</scope>
    <source>
        <strain evidence="2">cv. Niubang</strain>
    </source>
</reference>
<protein>
    <submittedName>
        <fullName evidence="1">Uncharacterized protein</fullName>
    </submittedName>
</protein>
<keyword evidence="2" id="KW-1185">Reference proteome</keyword>
<name>A0ACB9FMW0_ARCLA</name>
<evidence type="ECO:0000313" key="1">
    <source>
        <dbReference type="EMBL" id="KAI3772485.1"/>
    </source>
</evidence>
<evidence type="ECO:0000313" key="2">
    <source>
        <dbReference type="Proteomes" id="UP001055879"/>
    </source>
</evidence>
<reference evidence="1 2" key="2">
    <citation type="journal article" date="2022" name="Mol. Ecol. Resour.">
        <title>The genomes of chicory, endive, great burdock and yacon provide insights into Asteraceae paleo-polyploidization history and plant inulin production.</title>
        <authorList>
            <person name="Fan W."/>
            <person name="Wang S."/>
            <person name="Wang H."/>
            <person name="Wang A."/>
            <person name="Jiang F."/>
            <person name="Liu H."/>
            <person name="Zhao H."/>
            <person name="Xu D."/>
            <person name="Zhang Y."/>
        </authorList>
    </citation>
    <scope>NUCLEOTIDE SEQUENCE [LARGE SCALE GENOMIC DNA]</scope>
    <source>
        <strain evidence="2">cv. Niubang</strain>
    </source>
</reference>
<organism evidence="1 2">
    <name type="scientific">Arctium lappa</name>
    <name type="common">Greater burdock</name>
    <name type="synonym">Lappa major</name>
    <dbReference type="NCBI Taxonomy" id="4217"/>
    <lineage>
        <taxon>Eukaryota</taxon>
        <taxon>Viridiplantae</taxon>
        <taxon>Streptophyta</taxon>
        <taxon>Embryophyta</taxon>
        <taxon>Tracheophyta</taxon>
        <taxon>Spermatophyta</taxon>
        <taxon>Magnoliopsida</taxon>
        <taxon>eudicotyledons</taxon>
        <taxon>Gunneridae</taxon>
        <taxon>Pentapetalae</taxon>
        <taxon>asterids</taxon>
        <taxon>campanulids</taxon>
        <taxon>Asterales</taxon>
        <taxon>Asteraceae</taxon>
        <taxon>Carduoideae</taxon>
        <taxon>Cardueae</taxon>
        <taxon>Arctiinae</taxon>
        <taxon>Arctium</taxon>
    </lineage>
</organism>
<dbReference type="EMBL" id="CM042047">
    <property type="protein sequence ID" value="KAI3772485.1"/>
    <property type="molecule type" value="Genomic_DNA"/>
</dbReference>
<accession>A0ACB9FMW0</accession>
<gene>
    <name evidence="1" type="ORF">L6452_03671</name>
</gene>